<feature type="compositionally biased region" description="Gly residues" evidence="1">
    <location>
        <begin position="502"/>
        <end position="514"/>
    </location>
</feature>
<dbReference type="Proteomes" id="UP000076154">
    <property type="component" value="Unassembled WGS sequence"/>
</dbReference>
<protein>
    <submittedName>
        <fullName evidence="2">Uncharacterized protein</fullName>
    </submittedName>
</protein>
<dbReference type="AlphaFoldDB" id="A0A369JVM2"/>
<feature type="compositionally biased region" description="Gly residues" evidence="1">
    <location>
        <begin position="608"/>
        <end position="648"/>
    </location>
</feature>
<gene>
    <name evidence="2" type="ORF">Hypma_008917</name>
</gene>
<feature type="region of interest" description="Disordered" evidence="1">
    <location>
        <begin position="555"/>
        <end position="648"/>
    </location>
</feature>
<feature type="region of interest" description="Disordered" evidence="1">
    <location>
        <begin position="103"/>
        <end position="178"/>
    </location>
</feature>
<evidence type="ECO:0000313" key="2">
    <source>
        <dbReference type="EMBL" id="RDB23424.1"/>
    </source>
</evidence>
<sequence>MYRAPSPIFDVPEFPTLRRVKPLPKRRRTSESLPSLPSLPDNINLSNLNINLNNLNLNLSLGTFLEGLQLPGPDATAEELLAHAETLSARMALHSYYLPMSGAGTGEGQLGATTTNTGYGIREHDSDEGGGGGDYIDHLQQPNNTKKRKVPANASLSSRSHHAASSPSPSPSPDHDIHANASSHEVAEVYHPPSSAGGLGALGWGWGRTGTGRKGKEEAKLGKATLAGLRHKEMLKTRKRQLAAVLGALSVGDTLALDQALSTSYPSVALGSGLGSGSANGEGDMGGGGGGREVRVRLSKRRVVRLARAARRVPRHPDQAPFPTAGFTFVCPSATADRLIATKEEVATLRSRFEAELARQASKAAKMAAASRLMAKGGAGAGAGGGGRGKKRIAGSGTGAGKNNGTASMTAGAIEDTATGTGTKPKSGGGKKKKRSALANASNPHHLRNYVPSRLPSAASFPSAAVQQQQQYGGTVSPLALRFLSADIPPRRRKSPSTQSGNGNGNGNTNGGTNGNLTNLTNPADEWICAFCEYALFYGEKDGVGGGYRKAVRGRKKILKRRRRARERAARAARGLAPVGRGAGGGGDEDGEGEGGEGEREEWEDGFESGGVGLGGGGGGGGGGEEGRVGVGVGVGGAMGRGRGEGAG</sequence>
<dbReference type="InParanoid" id="A0A369JVM2"/>
<comment type="caution">
    <text evidence="2">The sequence shown here is derived from an EMBL/GenBank/DDBJ whole genome shotgun (WGS) entry which is preliminary data.</text>
</comment>
<reference evidence="2" key="1">
    <citation type="submission" date="2018-04" db="EMBL/GenBank/DDBJ databases">
        <title>Whole genome sequencing of Hypsizygus marmoreus.</title>
        <authorList>
            <person name="Choi I.-G."/>
            <person name="Min B."/>
            <person name="Kim J.-G."/>
            <person name="Kim S."/>
            <person name="Oh Y.-L."/>
            <person name="Kong W.-S."/>
            <person name="Park H."/>
            <person name="Jeong J."/>
            <person name="Song E.-S."/>
        </authorList>
    </citation>
    <scope>NUCLEOTIDE SEQUENCE [LARGE SCALE GENOMIC DNA]</scope>
    <source>
        <strain evidence="2">51987-8</strain>
    </source>
</reference>
<feature type="region of interest" description="Disordered" evidence="1">
    <location>
        <begin position="376"/>
        <end position="455"/>
    </location>
</feature>
<feature type="compositionally biased region" description="Basic residues" evidence="1">
    <location>
        <begin position="555"/>
        <end position="566"/>
    </location>
</feature>
<evidence type="ECO:0000256" key="1">
    <source>
        <dbReference type="SAM" id="MobiDB-lite"/>
    </source>
</evidence>
<keyword evidence="3" id="KW-1185">Reference proteome</keyword>
<feature type="compositionally biased region" description="Acidic residues" evidence="1">
    <location>
        <begin position="587"/>
        <end position="607"/>
    </location>
</feature>
<evidence type="ECO:0000313" key="3">
    <source>
        <dbReference type="Proteomes" id="UP000076154"/>
    </source>
</evidence>
<organism evidence="2 3">
    <name type="scientific">Hypsizygus marmoreus</name>
    <name type="common">White beech mushroom</name>
    <name type="synonym">Agaricus marmoreus</name>
    <dbReference type="NCBI Taxonomy" id="39966"/>
    <lineage>
        <taxon>Eukaryota</taxon>
        <taxon>Fungi</taxon>
        <taxon>Dikarya</taxon>
        <taxon>Basidiomycota</taxon>
        <taxon>Agaricomycotina</taxon>
        <taxon>Agaricomycetes</taxon>
        <taxon>Agaricomycetidae</taxon>
        <taxon>Agaricales</taxon>
        <taxon>Tricholomatineae</taxon>
        <taxon>Lyophyllaceae</taxon>
        <taxon>Hypsizygus</taxon>
    </lineage>
</organism>
<feature type="compositionally biased region" description="Gly residues" evidence="1">
    <location>
        <begin position="377"/>
        <end position="387"/>
    </location>
</feature>
<feature type="compositionally biased region" description="Low complexity" evidence="1">
    <location>
        <begin position="154"/>
        <end position="167"/>
    </location>
</feature>
<dbReference type="OrthoDB" id="2507488at2759"/>
<dbReference type="EMBL" id="LUEZ02000046">
    <property type="protein sequence ID" value="RDB23424.1"/>
    <property type="molecule type" value="Genomic_DNA"/>
</dbReference>
<proteinExistence type="predicted"/>
<name>A0A369JVM2_HYPMA</name>
<feature type="compositionally biased region" description="Low complexity" evidence="1">
    <location>
        <begin position="417"/>
        <end position="426"/>
    </location>
</feature>
<feature type="region of interest" description="Disordered" evidence="1">
    <location>
        <begin position="486"/>
        <end position="518"/>
    </location>
</feature>
<accession>A0A369JVM2</accession>